<organism evidence="1 2">
    <name type="scientific">Caligus rogercresseyi</name>
    <name type="common">Sea louse</name>
    <dbReference type="NCBI Taxonomy" id="217165"/>
    <lineage>
        <taxon>Eukaryota</taxon>
        <taxon>Metazoa</taxon>
        <taxon>Ecdysozoa</taxon>
        <taxon>Arthropoda</taxon>
        <taxon>Crustacea</taxon>
        <taxon>Multicrustacea</taxon>
        <taxon>Hexanauplia</taxon>
        <taxon>Copepoda</taxon>
        <taxon>Siphonostomatoida</taxon>
        <taxon>Caligidae</taxon>
        <taxon>Caligus</taxon>
    </lineage>
</organism>
<dbReference type="Proteomes" id="UP000595437">
    <property type="component" value="Chromosome 10"/>
</dbReference>
<feature type="non-terminal residue" evidence="1">
    <location>
        <position position="52"/>
    </location>
</feature>
<evidence type="ECO:0008006" key="3">
    <source>
        <dbReference type="Google" id="ProtNLM"/>
    </source>
</evidence>
<dbReference type="OrthoDB" id="438641at2759"/>
<proteinExistence type="predicted"/>
<dbReference type="EMBL" id="CP045899">
    <property type="protein sequence ID" value="QQP41472.1"/>
    <property type="molecule type" value="Genomic_DNA"/>
</dbReference>
<keyword evidence="2" id="KW-1185">Reference proteome</keyword>
<dbReference type="AlphaFoldDB" id="A0A7T8JZZ9"/>
<gene>
    <name evidence="1" type="ORF">FKW44_015863</name>
</gene>
<evidence type="ECO:0000313" key="2">
    <source>
        <dbReference type="Proteomes" id="UP000595437"/>
    </source>
</evidence>
<protein>
    <recommendedName>
        <fullName evidence="3">SET domain-containing protein</fullName>
    </recommendedName>
</protein>
<dbReference type="InterPro" id="IPR053185">
    <property type="entry name" value="SET_domain_protein"/>
</dbReference>
<evidence type="ECO:0000313" key="1">
    <source>
        <dbReference type="EMBL" id="QQP41472.1"/>
    </source>
</evidence>
<accession>A0A7T8JZZ9</accession>
<dbReference type="PANTHER" id="PTHR47332">
    <property type="entry name" value="SET DOMAIN-CONTAINING PROTEIN 5"/>
    <property type="match status" value="1"/>
</dbReference>
<dbReference type="SUPFAM" id="SSF82199">
    <property type="entry name" value="SET domain"/>
    <property type="match status" value="1"/>
</dbReference>
<sequence length="52" mass="6257">YTVRSVKEIKPGEEITISYMSPLQREDFHSRESRRRVLKEEFDFLCECTICT</sequence>
<name>A0A7T8JZZ9_CALRO</name>
<dbReference type="InterPro" id="IPR046341">
    <property type="entry name" value="SET_dom_sf"/>
</dbReference>
<dbReference type="Gene3D" id="2.170.270.10">
    <property type="entry name" value="SET domain"/>
    <property type="match status" value="1"/>
</dbReference>
<dbReference type="PANTHER" id="PTHR47332:SF2">
    <property type="entry name" value="SET-6"/>
    <property type="match status" value="1"/>
</dbReference>
<reference evidence="2" key="1">
    <citation type="submission" date="2021-01" db="EMBL/GenBank/DDBJ databases">
        <title>Caligus Genome Assembly.</title>
        <authorList>
            <person name="Gallardo-Escarate C."/>
        </authorList>
    </citation>
    <scope>NUCLEOTIDE SEQUENCE [LARGE SCALE GENOMIC DNA]</scope>
</reference>
<feature type="non-terminal residue" evidence="1">
    <location>
        <position position="1"/>
    </location>
</feature>